<proteinExistence type="predicted"/>
<dbReference type="RefSeq" id="WP_169591832.1">
    <property type="nucleotide sequence ID" value="NZ_VCQU01000009.1"/>
</dbReference>
<dbReference type="Pfam" id="PF04306">
    <property type="entry name" value="DUF456"/>
    <property type="match status" value="1"/>
</dbReference>
<keyword evidence="1" id="KW-0472">Membrane</keyword>
<sequence length="160" mass="16654">MNGWGEVIVGLVILIGLVGIVLPLLPGVLLVFGAILVWAIVEGSATAWTVFAIATVFLIISGVIKYTVPGKKMKDAGVPTRSLILGGVLGIAGFFVIPIVGLFVGFILGTYLAELARLGSHETAWPSTWHAVKAVGLSMLIELFGALLASGVWLVGAFLT</sequence>
<organism evidence="2 3">
    <name type="scientific">Antrihabitans stalactiti</name>
    <dbReference type="NCBI Taxonomy" id="2584121"/>
    <lineage>
        <taxon>Bacteria</taxon>
        <taxon>Bacillati</taxon>
        <taxon>Actinomycetota</taxon>
        <taxon>Actinomycetes</taxon>
        <taxon>Mycobacteriales</taxon>
        <taxon>Nocardiaceae</taxon>
        <taxon>Antrihabitans</taxon>
    </lineage>
</organism>
<evidence type="ECO:0000256" key="1">
    <source>
        <dbReference type="SAM" id="Phobius"/>
    </source>
</evidence>
<evidence type="ECO:0000313" key="3">
    <source>
        <dbReference type="Proteomes" id="UP000535543"/>
    </source>
</evidence>
<feature type="transmembrane region" description="Helical" evidence="1">
    <location>
        <begin position="7"/>
        <end position="40"/>
    </location>
</feature>
<dbReference type="AlphaFoldDB" id="A0A848KH93"/>
<dbReference type="Proteomes" id="UP000535543">
    <property type="component" value="Unassembled WGS sequence"/>
</dbReference>
<gene>
    <name evidence="2" type="ORF">FGL95_24135</name>
</gene>
<dbReference type="EMBL" id="VCQU01000009">
    <property type="protein sequence ID" value="NMN98135.1"/>
    <property type="molecule type" value="Genomic_DNA"/>
</dbReference>
<evidence type="ECO:0000313" key="2">
    <source>
        <dbReference type="EMBL" id="NMN98135.1"/>
    </source>
</evidence>
<comment type="caution">
    <text evidence="2">The sequence shown here is derived from an EMBL/GenBank/DDBJ whole genome shotgun (WGS) entry which is preliminary data.</text>
</comment>
<feature type="transmembrane region" description="Helical" evidence="1">
    <location>
        <begin position="46"/>
        <end position="64"/>
    </location>
</feature>
<accession>A0A848KH93</accession>
<dbReference type="InterPro" id="IPR007403">
    <property type="entry name" value="DUF456"/>
</dbReference>
<keyword evidence="1" id="KW-0812">Transmembrane</keyword>
<reference evidence="2 3" key="2">
    <citation type="submission" date="2020-06" db="EMBL/GenBank/DDBJ databases">
        <title>Antribacter stalactiti gen. nov., sp. nov., a new member of the family Nacardiaceae isolated from a cave.</title>
        <authorList>
            <person name="Kim I.S."/>
        </authorList>
    </citation>
    <scope>NUCLEOTIDE SEQUENCE [LARGE SCALE GENOMIC DNA]</scope>
    <source>
        <strain evidence="2 3">YC2-7</strain>
    </source>
</reference>
<name>A0A848KH93_9NOCA</name>
<reference evidence="2 3" key="1">
    <citation type="submission" date="2019-05" db="EMBL/GenBank/DDBJ databases">
        <authorList>
            <person name="Lee S.D."/>
        </authorList>
    </citation>
    <scope>NUCLEOTIDE SEQUENCE [LARGE SCALE GENOMIC DNA]</scope>
    <source>
        <strain evidence="2 3">YC2-7</strain>
    </source>
</reference>
<protein>
    <submittedName>
        <fullName evidence="2">DUF456 domain-containing protein</fullName>
    </submittedName>
</protein>
<keyword evidence="1" id="KW-1133">Transmembrane helix</keyword>
<keyword evidence="3" id="KW-1185">Reference proteome</keyword>
<feature type="transmembrane region" description="Helical" evidence="1">
    <location>
        <begin position="84"/>
        <end position="112"/>
    </location>
</feature>
<feature type="transmembrane region" description="Helical" evidence="1">
    <location>
        <begin position="132"/>
        <end position="159"/>
    </location>
</feature>